<gene>
    <name evidence="2" type="ORF">BO71DRAFT_451242</name>
</gene>
<name>A0A319D610_9EURO</name>
<sequence>MICDVCLPIFQSPDWGDHHADIASLLESAADGCYICQPLLQYALKKSGSLENSMAKPYTYRLYQTQPRGIIIVDMSIFQNDGKDATDEYWLLQMVPSSDITADLGIRHGQSAIPVSEASRVAQGCCQKNHEPVAYPRRLLEIRESTIRLVSPIEERLKAPYEAIEVLRGLSIRYLWIDALCIIQSGQGSTEDWQEESAKMQEVYSNSIICLSLFRAAQPGESCLAECSPHTTMPPFQVEATGYDREEEKEEEKEEPTAYTVLSNYYYSDALYDQPLALHAWGLQERLLPPRVFSFGLGEFFWDCTEMPNACESFPRGLRNHIADNSPADDIIGLTDKVIPATSDRETLESFWWRILEEYTDRSLTYPEKDKLVAFSAISTRMQTALDDTYLAGHFWRLLPASLNWQVEPPLPSMKRREGTPRRIVQSKLDLEEVDKRREITPSWSWASMEGSLFLKPPPRIFSLADAHSITLQAHSADVKWIEGSPVFVGEPPCDIKAYHFQVDIDDPEDHPEGGATCSLLPLTEDDWLGRWEGLVLKEVVAEGGIMYERIGHFIISDPQDMDNRPWRDDYKTVFGQEKRTMTLV</sequence>
<organism evidence="2 3">
    <name type="scientific">Aspergillus ellipticus CBS 707.79</name>
    <dbReference type="NCBI Taxonomy" id="1448320"/>
    <lineage>
        <taxon>Eukaryota</taxon>
        <taxon>Fungi</taxon>
        <taxon>Dikarya</taxon>
        <taxon>Ascomycota</taxon>
        <taxon>Pezizomycotina</taxon>
        <taxon>Eurotiomycetes</taxon>
        <taxon>Eurotiomycetidae</taxon>
        <taxon>Eurotiales</taxon>
        <taxon>Aspergillaceae</taxon>
        <taxon>Aspergillus</taxon>
        <taxon>Aspergillus subgen. Circumdati</taxon>
    </lineage>
</organism>
<dbReference type="VEuPathDB" id="FungiDB:BO71DRAFT_451242"/>
<dbReference type="STRING" id="1448320.A0A319D610"/>
<dbReference type="PANTHER" id="PTHR33112">
    <property type="entry name" value="DOMAIN PROTEIN, PUTATIVE-RELATED"/>
    <property type="match status" value="1"/>
</dbReference>
<dbReference type="InterPro" id="IPR010730">
    <property type="entry name" value="HET"/>
</dbReference>
<dbReference type="AlphaFoldDB" id="A0A319D610"/>
<dbReference type="Proteomes" id="UP000247810">
    <property type="component" value="Unassembled WGS sequence"/>
</dbReference>
<dbReference type="EMBL" id="KZ825910">
    <property type="protein sequence ID" value="PYH92704.1"/>
    <property type="molecule type" value="Genomic_DNA"/>
</dbReference>
<accession>A0A319D610</accession>
<reference evidence="2 3" key="1">
    <citation type="submission" date="2018-02" db="EMBL/GenBank/DDBJ databases">
        <title>The genomes of Aspergillus section Nigri reveals drivers in fungal speciation.</title>
        <authorList>
            <consortium name="DOE Joint Genome Institute"/>
            <person name="Vesth T.C."/>
            <person name="Nybo J."/>
            <person name="Theobald S."/>
            <person name="Brandl J."/>
            <person name="Frisvad J.C."/>
            <person name="Nielsen K.F."/>
            <person name="Lyhne E.K."/>
            <person name="Kogle M.E."/>
            <person name="Kuo A."/>
            <person name="Riley R."/>
            <person name="Clum A."/>
            <person name="Nolan M."/>
            <person name="Lipzen A."/>
            <person name="Salamov A."/>
            <person name="Henrissat B."/>
            <person name="Wiebenga A."/>
            <person name="De vries R.P."/>
            <person name="Grigoriev I.V."/>
            <person name="Mortensen U.H."/>
            <person name="Andersen M.R."/>
            <person name="Baker S.E."/>
        </authorList>
    </citation>
    <scope>NUCLEOTIDE SEQUENCE [LARGE SCALE GENOMIC DNA]</scope>
    <source>
        <strain evidence="2 3">CBS 707.79</strain>
    </source>
</reference>
<evidence type="ECO:0000259" key="1">
    <source>
        <dbReference type="Pfam" id="PF06985"/>
    </source>
</evidence>
<evidence type="ECO:0000313" key="3">
    <source>
        <dbReference type="Proteomes" id="UP000247810"/>
    </source>
</evidence>
<protein>
    <recommendedName>
        <fullName evidence="1">Heterokaryon incompatibility domain-containing protein</fullName>
    </recommendedName>
</protein>
<evidence type="ECO:0000313" key="2">
    <source>
        <dbReference type="EMBL" id="PYH92704.1"/>
    </source>
</evidence>
<dbReference type="PANTHER" id="PTHR33112:SF10">
    <property type="entry name" value="TOL"/>
    <property type="match status" value="1"/>
</dbReference>
<feature type="domain" description="Heterokaryon incompatibility" evidence="1">
    <location>
        <begin position="158"/>
        <end position="285"/>
    </location>
</feature>
<dbReference type="Pfam" id="PF06985">
    <property type="entry name" value="HET"/>
    <property type="match status" value="1"/>
</dbReference>
<keyword evidence="3" id="KW-1185">Reference proteome</keyword>
<dbReference type="OrthoDB" id="5125733at2759"/>
<proteinExistence type="predicted"/>